<dbReference type="SUPFAM" id="SSF53850">
    <property type="entry name" value="Periplasmic binding protein-like II"/>
    <property type="match status" value="1"/>
</dbReference>
<dbReference type="GO" id="GO:0042956">
    <property type="term" value="P:maltodextrin transmembrane transport"/>
    <property type="evidence" value="ECO:0007669"/>
    <property type="project" value="TreeGrafter"/>
</dbReference>
<keyword evidence="4 5" id="KW-0732">Signal</keyword>
<protein>
    <recommendedName>
        <fullName evidence="5">Maltodextrin-binding protein</fullName>
    </recommendedName>
</protein>
<evidence type="ECO:0000313" key="6">
    <source>
        <dbReference type="EMBL" id="WLD58377.1"/>
    </source>
</evidence>
<comment type="subcellular location">
    <subcellularLocation>
        <location evidence="5">Periplasm</location>
    </subcellularLocation>
</comment>
<accession>A0AB38YGP1</accession>
<dbReference type="GO" id="GO:0055052">
    <property type="term" value="C:ATP-binding cassette (ABC) transporter complex, substrate-binding subunit-containing"/>
    <property type="evidence" value="ECO:0007669"/>
    <property type="project" value="TreeGrafter"/>
</dbReference>
<comment type="function">
    <text evidence="5">Part of the ABC transporter complex MalEFGK involved in maltose/maltodextrin import. Binds maltose and higher maltodextrins.</text>
</comment>
<sequence length="400" mass="42111">MKKLIVTAVASATAAFALNASAMNEGEILIWIGGDKAYTGLQAVGDRFAADTGVTVRVETPDDVQARFRQEAALGRGPDVMIWAHDWLGELVEGGLVQPISPSSDVVSRFDDFAWEANTYQGEVYGFPLAVEAVGLLYNKALVQTPPTTFDEIYGIHANLQSAGRSAILWDYNNAFFSFPVLSSAGGYVFGTDANGNANARDVGMANEGAIAGAQAIRRLIDEGVMPAGAGYGEMDSGFAQGEVAMIINGAWAWGGYTQAGVDFGLAPVPAVDGVNPGRSFVGVLSANINAASPNADLVELFMAEYLLTTEGMRLMDTADPARGLGVSAHVEYVQEQIQTSDQGDLIGATYEIAEAGLNMPNIPQIAGFWSNVGPALEAITAGRQAPAEAMTNAVERMLR</sequence>
<dbReference type="InterPro" id="IPR006059">
    <property type="entry name" value="SBP"/>
</dbReference>
<dbReference type="EMBL" id="CP101717">
    <property type="protein sequence ID" value="WLD58377.1"/>
    <property type="molecule type" value="Genomic_DNA"/>
</dbReference>
<dbReference type="PRINTS" id="PR00181">
    <property type="entry name" value="MALTOSEBP"/>
</dbReference>
<dbReference type="Pfam" id="PF01547">
    <property type="entry name" value="SBP_bac_1"/>
    <property type="match status" value="1"/>
</dbReference>
<dbReference type="InterPro" id="IPR006060">
    <property type="entry name" value="Maltose/Cyclodextrin-bd"/>
</dbReference>
<dbReference type="NCBIfam" id="NF007011">
    <property type="entry name" value="PRK09474.1"/>
    <property type="match status" value="1"/>
</dbReference>
<evidence type="ECO:0000256" key="4">
    <source>
        <dbReference type="ARBA" id="ARBA00022729"/>
    </source>
</evidence>
<dbReference type="AlphaFoldDB" id="A0AB38YGP1"/>
<dbReference type="GO" id="GO:1901982">
    <property type="term" value="F:maltose binding"/>
    <property type="evidence" value="ECO:0007669"/>
    <property type="project" value="TreeGrafter"/>
</dbReference>
<dbReference type="GO" id="GO:0042597">
    <property type="term" value="C:periplasmic space"/>
    <property type="evidence" value="ECO:0007669"/>
    <property type="project" value="UniProtKB-SubCell"/>
</dbReference>
<proteinExistence type="inferred from homology"/>
<evidence type="ECO:0000256" key="2">
    <source>
        <dbReference type="ARBA" id="ARBA00022448"/>
    </source>
</evidence>
<feature type="chain" id="PRO_5044044718" description="Maltodextrin-binding protein" evidence="5">
    <location>
        <begin position="23"/>
        <end position="400"/>
    </location>
</feature>
<gene>
    <name evidence="6" type="primary">malE</name>
    <name evidence="6" type="ORF">NFC81_00950</name>
</gene>
<dbReference type="GO" id="GO:0015144">
    <property type="term" value="F:carbohydrate transmembrane transporter activity"/>
    <property type="evidence" value="ECO:0007669"/>
    <property type="project" value="InterPro"/>
</dbReference>
<dbReference type="GO" id="GO:0015768">
    <property type="term" value="P:maltose transport"/>
    <property type="evidence" value="ECO:0007669"/>
    <property type="project" value="TreeGrafter"/>
</dbReference>
<dbReference type="RefSeq" id="WP_304995663.1">
    <property type="nucleotide sequence ID" value="NZ_CP101717.1"/>
</dbReference>
<reference evidence="6" key="1">
    <citation type="submission" date="2022-07" db="EMBL/GenBank/DDBJ databases">
        <title>Complete genome sequence of Salinispirillum sp. LH10-3-1 capable of multiple carbohydrate inversion isolated from a soda lake.</title>
        <authorList>
            <person name="Liu J."/>
            <person name="Zhai Y."/>
            <person name="Zhang H."/>
            <person name="Yang H."/>
            <person name="Qu J."/>
            <person name="Li J."/>
        </authorList>
    </citation>
    <scope>NUCLEOTIDE SEQUENCE</scope>
    <source>
        <strain evidence="6">LH 10-3-1</strain>
    </source>
</reference>
<keyword evidence="2 5" id="KW-0813">Transport</keyword>
<keyword evidence="3 5" id="KW-0762">Sugar transport</keyword>
<comment type="similarity">
    <text evidence="1 5">Belongs to the bacterial solute-binding protein 1 family.</text>
</comment>
<evidence type="ECO:0000256" key="1">
    <source>
        <dbReference type="ARBA" id="ARBA00008520"/>
    </source>
</evidence>
<evidence type="ECO:0000256" key="5">
    <source>
        <dbReference type="RuleBase" id="RU365005"/>
    </source>
</evidence>
<keyword evidence="5" id="KW-0574">Periplasm</keyword>
<organism evidence="6">
    <name type="scientific">Salinispirillum sp. LH 10-3-1</name>
    <dbReference type="NCBI Taxonomy" id="2952525"/>
    <lineage>
        <taxon>Bacteria</taxon>
        <taxon>Pseudomonadati</taxon>
        <taxon>Pseudomonadota</taxon>
        <taxon>Gammaproteobacteria</taxon>
        <taxon>Oceanospirillales</taxon>
        <taxon>Saccharospirillaceae</taxon>
        <taxon>Salinispirillum</taxon>
    </lineage>
</organism>
<dbReference type="PANTHER" id="PTHR30061:SF50">
    <property type="entry name" value="MALTOSE_MALTODEXTRIN-BINDING PERIPLASMIC PROTEIN"/>
    <property type="match status" value="1"/>
</dbReference>
<dbReference type="PANTHER" id="PTHR30061">
    <property type="entry name" value="MALTOSE-BINDING PERIPLASMIC PROTEIN"/>
    <property type="match status" value="1"/>
</dbReference>
<name>A0AB38YGP1_9GAMM</name>
<evidence type="ECO:0000256" key="3">
    <source>
        <dbReference type="ARBA" id="ARBA00022597"/>
    </source>
</evidence>
<feature type="signal peptide" evidence="5">
    <location>
        <begin position="1"/>
        <end position="22"/>
    </location>
</feature>
<dbReference type="Gene3D" id="3.40.190.10">
    <property type="entry name" value="Periplasmic binding protein-like II"/>
    <property type="match status" value="2"/>
</dbReference>